<evidence type="ECO:0000256" key="1">
    <source>
        <dbReference type="ARBA" id="ARBA00023002"/>
    </source>
</evidence>
<dbReference type="EMBL" id="JAZHXI010000009">
    <property type="protein sequence ID" value="KAL2068063.1"/>
    <property type="molecule type" value="Genomic_DNA"/>
</dbReference>
<organism evidence="3 4">
    <name type="scientific">Oculimacula yallundae</name>
    <dbReference type="NCBI Taxonomy" id="86028"/>
    <lineage>
        <taxon>Eukaryota</taxon>
        <taxon>Fungi</taxon>
        <taxon>Dikarya</taxon>
        <taxon>Ascomycota</taxon>
        <taxon>Pezizomycotina</taxon>
        <taxon>Leotiomycetes</taxon>
        <taxon>Helotiales</taxon>
        <taxon>Ploettnerulaceae</taxon>
        <taxon>Oculimacula</taxon>
    </lineage>
</organism>
<evidence type="ECO:0008006" key="5">
    <source>
        <dbReference type="Google" id="ProtNLM"/>
    </source>
</evidence>
<evidence type="ECO:0000313" key="3">
    <source>
        <dbReference type="EMBL" id="KAL2068063.1"/>
    </source>
</evidence>
<keyword evidence="1" id="KW-0560">Oxidoreductase</keyword>
<feature type="compositionally biased region" description="Basic and acidic residues" evidence="2">
    <location>
        <begin position="278"/>
        <end position="288"/>
    </location>
</feature>
<dbReference type="SUPFAM" id="SSF51735">
    <property type="entry name" value="NAD(P)-binding Rossmann-fold domains"/>
    <property type="match status" value="1"/>
</dbReference>
<dbReference type="InterPro" id="IPR052228">
    <property type="entry name" value="Sec_Metab_Biosynth_Oxidored"/>
</dbReference>
<dbReference type="Proteomes" id="UP001595075">
    <property type="component" value="Unassembled WGS sequence"/>
</dbReference>
<evidence type="ECO:0000256" key="2">
    <source>
        <dbReference type="SAM" id="MobiDB-lite"/>
    </source>
</evidence>
<gene>
    <name evidence="3" type="ORF">VTL71DRAFT_16161</name>
</gene>
<dbReference type="PANTHER" id="PTHR47534:SF3">
    <property type="entry name" value="ALCOHOL DEHYDROGENASE-LIKE C-TERMINAL DOMAIN-CONTAINING PROTEIN"/>
    <property type="match status" value="1"/>
</dbReference>
<feature type="region of interest" description="Disordered" evidence="2">
    <location>
        <begin position="278"/>
        <end position="298"/>
    </location>
</feature>
<dbReference type="PANTHER" id="PTHR47534">
    <property type="entry name" value="YALI0E05731P"/>
    <property type="match status" value="1"/>
</dbReference>
<proteinExistence type="predicted"/>
<comment type="caution">
    <text evidence="3">The sequence shown here is derived from an EMBL/GenBank/DDBJ whole genome shotgun (WGS) entry which is preliminary data.</text>
</comment>
<dbReference type="InterPro" id="IPR002347">
    <property type="entry name" value="SDR_fam"/>
</dbReference>
<sequence>MVLLSDIQASNSQISTLLPPGLVAIFVGGTSGIGEITLKKFAKHTLQPRIYIIGRSTSAAERIIAECRIRNPEGEYIFMRSDVSLMKNVDEVCNTIKAKEKTVNLLFLSAGFPSIDGAETSEGLPLLTSLMIYSRARFITNLLPLIRIAPSLRRIITVAGGGREGQIDPSDYPARHLSLLKMRAHAIAVITLSMEALARTAPEVSFIHDYPGTVKTPLMDHDLGLIGVILRVWIWLFGWWVCVPLEECGDRHLYLATSERFKPLKREGADGVRSKDEVVAKGSNEERGSGVYSVGADCESGSEKSWKYLREYRERGLVEDVWKHIDGEFGRIERMRVGND</sequence>
<protein>
    <recommendedName>
        <fullName evidence="5">NAD(P)-binding protein</fullName>
    </recommendedName>
</protein>
<keyword evidence="4" id="KW-1185">Reference proteome</keyword>
<dbReference type="Gene3D" id="3.40.50.720">
    <property type="entry name" value="NAD(P)-binding Rossmann-like Domain"/>
    <property type="match status" value="1"/>
</dbReference>
<dbReference type="InterPro" id="IPR036291">
    <property type="entry name" value="NAD(P)-bd_dom_sf"/>
</dbReference>
<evidence type="ECO:0000313" key="4">
    <source>
        <dbReference type="Proteomes" id="UP001595075"/>
    </source>
</evidence>
<dbReference type="Pfam" id="PF00106">
    <property type="entry name" value="adh_short"/>
    <property type="match status" value="1"/>
</dbReference>
<name>A0ABR4CG02_9HELO</name>
<reference evidence="3 4" key="1">
    <citation type="journal article" date="2024" name="Commun. Biol.">
        <title>Comparative genomic analysis of thermophilic fungi reveals convergent evolutionary adaptations and gene losses.</title>
        <authorList>
            <person name="Steindorff A.S."/>
            <person name="Aguilar-Pontes M.V."/>
            <person name="Robinson A.J."/>
            <person name="Andreopoulos B."/>
            <person name="LaButti K."/>
            <person name="Kuo A."/>
            <person name="Mondo S."/>
            <person name="Riley R."/>
            <person name="Otillar R."/>
            <person name="Haridas S."/>
            <person name="Lipzen A."/>
            <person name="Grimwood J."/>
            <person name="Schmutz J."/>
            <person name="Clum A."/>
            <person name="Reid I.D."/>
            <person name="Moisan M.C."/>
            <person name="Butler G."/>
            <person name="Nguyen T.T.M."/>
            <person name="Dewar K."/>
            <person name="Conant G."/>
            <person name="Drula E."/>
            <person name="Henrissat B."/>
            <person name="Hansel C."/>
            <person name="Singer S."/>
            <person name="Hutchinson M.I."/>
            <person name="de Vries R.P."/>
            <person name="Natvig D.O."/>
            <person name="Powell A.J."/>
            <person name="Tsang A."/>
            <person name="Grigoriev I.V."/>
        </authorList>
    </citation>
    <scope>NUCLEOTIDE SEQUENCE [LARGE SCALE GENOMIC DNA]</scope>
    <source>
        <strain evidence="3 4">CBS 494.80</strain>
    </source>
</reference>
<accession>A0ABR4CG02</accession>